<gene>
    <name evidence="2" type="ORF">HHA03_22400</name>
</gene>
<comment type="caution">
    <text evidence="2">The sequence shown here is derived from an EMBL/GenBank/DDBJ whole genome shotgun (WGS) entry which is preliminary data.</text>
</comment>
<organism evidence="2 3">
    <name type="scientific">Halolactibacillus halophilus</name>
    <dbReference type="NCBI Taxonomy" id="306540"/>
    <lineage>
        <taxon>Bacteria</taxon>
        <taxon>Bacillati</taxon>
        <taxon>Bacillota</taxon>
        <taxon>Bacilli</taxon>
        <taxon>Bacillales</taxon>
        <taxon>Bacillaceae</taxon>
        <taxon>Halolactibacillus</taxon>
    </lineage>
</organism>
<sequence>MKNKFMNIIYAAISAMILTSILFFLTDNEVVEKIGMFIIVFISVLFFSNYKKTN</sequence>
<feature type="transmembrane region" description="Helical" evidence="1">
    <location>
        <begin position="7"/>
        <end position="25"/>
    </location>
</feature>
<keyword evidence="1" id="KW-0472">Membrane</keyword>
<protein>
    <submittedName>
        <fullName evidence="2">Uncharacterized protein</fullName>
    </submittedName>
</protein>
<dbReference type="Proteomes" id="UP000321547">
    <property type="component" value="Unassembled WGS sequence"/>
</dbReference>
<keyword evidence="1" id="KW-0812">Transmembrane</keyword>
<evidence type="ECO:0000313" key="2">
    <source>
        <dbReference type="EMBL" id="GEM02708.1"/>
    </source>
</evidence>
<name>A0ABQ0VNJ5_9BACI</name>
<evidence type="ECO:0000256" key="1">
    <source>
        <dbReference type="SAM" id="Phobius"/>
    </source>
</evidence>
<evidence type="ECO:0000313" key="3">
    <source>
        <dbReference type="Proteomes" id="UP000321547"/>
    </source>
</evidence>
<proteinExistence type="predicted"/>
<keyword evidence="3" id="KW-1185">Reference proteome</keyword>
<keyword evidence="1" id="KW-1133">Transmembrane helix</keyword>
<reference evidence="2 3" key="1">
    <citation type="submission" date="2019-07" db="EMBL/GenBank/DDBJ databases">
        <title>Whole genome shotgun sequence of Halolactibacillus halophilus NBRC 100868.</title>
        <authorList>
            <person name="Hosoyama A."/>
            <person name="Uohara A."/>
            <person name="Ohji S."/>
            <person name="Ichikawa N."/>
        </authorList>
    </citation>
    <scope>NUCLEOTIDE SEQUENCE [LARGE SCALE GENOMIC DNA]</scope>
    <source>
        <strain evidence="2 3">NBRC 100868</strain>
    </source>
</reference>
<feature type="transmembrane region" description="Helical" evidence="1">
    <location>
        <begin position="31"/>
        <end position="50"/>
    </location>
</feature>
<dbReference type="EMBL" id="BJWI01000053">
    <property type="protein sequence ID" value="GEM02708.1"/>
    <property type="molecule type" value="Genomic_DNA"/>
</dbReference>
<accession>A0ABQ0VNJ5</accession>